<dbReference type="InterPro" id="IPR042163">
    <property type="entry name" value="PHF12"/>
</dbReference>
<evidence type="ECO:0000256" key="2">
    <source>
        <dbReference type="ARBA" id="ARBA00022723"/>
    </source>
</evidence>
<evidence type="ECO:0000313" key="11">
    <source>
        <dbReference type="Proteomes" id="UP000030645"/>
    </source>
</evidence>
<dbReference type="InterPro" id="IPR011011">
    <property type="entry name" value="Znf_FYVE_PHD"/>
</dbReference>
<dbReference type="InterPro" id="IPR001965">
    <property type="entry name" value="Znf_PHD"/>
</dbReference>
<sequence length="706" mass="78877">MKILEKKGYLEVPKEFCPQAVIEWYKFGAQKGHKNDLTKSDVREKARNHLSFLGWRFWYGQKQNRMELRYTSPSGKNHYSLRTACQACIDGGMLSESVASNALIVSSEEGSPRLFPGKVNDLSREKENSSVESSSTTVSSTESTKGRKRRRNADQELENSQSVQIQPSEESEFSDFHVDQNGSITDSNSENPSPSRGKRVIAGLTDSRGSKPIRGKKVVSDLKNSCKRRSPNNNSHERVRIRIANIPVSSSRRRNVKSVLSLLIDNNVVVLGAKVHYRGKEFSGGVLTREGIVCDCCSKVFALTAYEEHVGSTNHRPAANILLEDGRSLMDCKNQIRSEKRTTMVTGQEENSIDRDESDDMCSVCHYGGELVLCDSCPSACHVKCLGFERAPDGDWFCPSCRCGICGQGKLEEARTESCTSSIDHVSTNDDNGVLICHQCERKFHMGCLKNAGVDLGLEKGGSRENLFCSRKCEDVCSGLRKIVGKRIPVGEEKDNLTWTLLKATENDTKLENSFLVMHECFEPAKDPLTNRDIVEDVFFGRESKLSRLNFRGFYIVVLEKDDDLVTVATVRVYGEKLAEVPLVGTRFEYRRRGMCRVLMNELEKQLVGLGVERLALPSASSVLQTWTTSFGFSVVTRGEKLQFLSYNLLDFQGTFMCQKRLIEKTSEAKSSISEGNSPTEVVDHVDDLFLSEEDMASLHSILGSL</sequence>
<dbReference type="GO" id="GO:0008270">
    <property type="term" value="F:zinc ion binding"/>
    <property type="evidence" value="ECO:0007669"/>
    <property type="project" value="UniProtKB-KW"/>
</dbReference>
<proteinExistence type="predicted"/>
<keyword evidence="10" id="KW-0347">Helicase</keyword>
<dbReference type="SUPFAM" id="SSF57903">
    <property type="entry name" value="FYVE/PHD zinc finger"/>
    <property type="match status" value="1"/>
</dbReference>
<dbReference type="Pfam" id="PF00628">
    <property type="entry name" value="PHD"/>
    <property type="match status" value="1"/>
</dbReference>
<evidence type="ECO:0000313" key="10">
    <source>
        <dbReference type="EMBL" id="EXB39829.1"/>
    </source>
</evidence>
<dbReference type="InterPro" id="IPR013083">
    <property type="entry name" value="Znf_RING/FYVE/PHD"/>
</dbReference>
<comment type="subcellular location">
    <subcellularLocation>
        <location evidence="1">Nucleus</location>
    </subcellularLocation>
</comment>
<dbReference type="Proteomes" id="UP000030645">
    <property type="component" value="Unassembled WGS sequence"/>
</dbReference>
<feature type="domain" description="N-acetyltransferase" evidence="9">
    <location>
        <begin position="517"/>
        <end position="650"/>
    </location>
</feature>
<dbReference type="PROSITE" id="PS50016">
    <property type="entry name" value="ZF_PHD_2"/>
    <property type="match status" value="1"/>
</dbReference>
<dbReference type="InterPro" id="IPR019787">
    <property type="entry name" value="Znf_PHD-finger"/>
</dbReference>
<keyword evidence="10" id="KW-0067">ATP-binding</keyword>
<dbReference type="InterPro" id="IPR054292">
    <property type="entry name" value="DUF7028"/>
</dbReference>
<dbReference type="SMART" id="SM00249">
    <property type="entry name" value="PHD"/>
    <property type="match status" value="2"/>
</dbReference>
<dbReference type="GO" id="GO:0003677">
    <property type="term" value="F:DNA binding"/>
    <property type="evidence" value="ECO:0007669"/>
    <property type="project" value="UniProtKB-KW"/>
</dbReference>
<protein>
    <submittedName>
        <fullName evidence="10">Chromodomain-helicase-DNA-binding protein 4</fullName>
    </submittedName>
</protein>
<keyword evidence="4" id="KW-0862">Zinc</keyword>
<feature type="domain" description="PHD-type" evidence="8">
    <location>
        <begin position="359"/>
        <end position="404"/>
    </location>
</feature>
<dbReference type="InterPro" id="IPR016181">
    <property type="entry name" value="Acyl_CoA_acyltransferase"/>
</dbReference>
<keyword evidence="3 6" id="KW-0863">Zinc-finger</keyword>
<dbReference type="KEGG" id="mnt:21385275"/>
<keyword evidence="10" id="KW-0547">Nucleotide-binding</keyword>
<feature type="compositionally biased region" description="Polar residues" evidence="7">
    <location>
        <begin position="158"/>
        <end position="168"/>
    </location>
</feature>
<evidence type="ECO:0000259" key="8">
    <source>
        <dbReference type="PROSITE" id="PS50016"/>
    </source>
</evidence>
<keyword evidence="5" id="KW-0539">Nucleus</keyword>
<keyword evidence="2" id="KW-0479">Metal-binding</keyword>
<dbReference type="OrthoDB" id="1903104at2759"/>
<dbReference type="PANTHER" id="PTHR46309:SF15">
    <property type="entry name" value="PHD-FINGER PROTEIN"/>
    <property type="match status" value="1"/>
</dbReference>
<dbReference type="GO" id="GO:0003714">
    <property type="term" value="F:transcription corepressor activity"/>
    <property type="evidence" value="ECO:0007669"/>
    <property type="project" value="InterPro"/>
</dbReference>
<dbReference type="STRING" id="981085.W9QL17"/>
<dbReference type="InterPro" id="IPR032308">
    <property type="entry name" value="TDBD"/>
</dbReference>
<dbReference type="GO" id="GO:0006357">
    <property type="term" value="P:regulation of transcription by RNA polymerase II"/>
    <property type="evidence" value="ECO:0007669"/>
    <property type="project" value="TreeGrafter"/>
</dbReference>
<feature type="compositionally biased region" description="Polar residues" evidence="7">
    <location>
        <begin position="180"/>
        <end position="194"/>
    </location>
</feature>
<dbReference type="SUPFAM" id="SSF55729">
    <property type="entry name" value="Acyl-CoA N-acyltransferases (Nat)"/>
    <property type="match status" value="1"/>
</dbReference>
<dbReference type="GO" id="GO:0004386">
    <property type="term" value="F:helicase activity"/>
    <property type="evidence" value="ECO:0007669"/>
    <property type="project" value="UniProtKB-KW"/>
</dbReference>
<accession>W9QL17</accession>
<dbReference type="GO" id="GO:0005634">
    <property type="term" value="C:nucleus"/>
    <property type="evidence" value="ECO:0007669"/>
    <property type="project" value="UniProtKB-SubCell"/>
</dbReference>
<name>W9QL17_9ROSA</name>
<dbReference type="InterPro" id="IPR000182">
    <property type="entry name" value="GNAT_dom"/>
</dbReference>
<dbReference type="AlphaFoldDB" id="W9QL17"/>
<dbReference type="Gene3D" id="3.40.630.30">
    <property type="match status" value="1"/>
</dbReference>
<dbReference type="GO" id="GO:0016747">
    <property type="term" value="F:acyltransferase activity, transferring groups other than amino-acyl groups"/>
    <property type="evidence" value="ECO:0007669"/>
    <property type="project" value="InterPro"/>
</dbReference>
<dbReference type="PANTHER" id="PTHR46309">
    <property type="entry name" value="PHD FINGER PROTEIN 12"/>
    <property type="match status" value="1"/>
</dbReference>
<dbReference type="Pfam" id="PF16135">
    <property type="entry name" value="TDBD"/>
    <property type="match status" value="1"/>
</dbReference>
<feature type="region of interest" description="Disordered" evidence="7">
    <location>
        <begin position="114"/>
        <end position="235"/>
    </location>
</feature>
<evidence type="ECO:0000256" key="6">
    <source>
        <dbReference type="PROSITE-ProRule" id="PRU00146"/>
    </source>
</evidence>
<dbReference type="eggNOG" id="ENOG502QTVY">
    <property type="taxonomic scope" value="Eukaryota"/>
</dbReference>
<keyword evidence="10" id="KW-0238">DNA-binding</keyword>
<dbReference type="InterPro" id="IPR056511">
    <property type="entry name" value="IDM1_C"/>
</dbReference>
<dbReference type="Gene3D" id="3.30.40.10">
    <property type="entry name" value="Zinc/RING finger domain, C3HC4 (zinc finger)"/>
    <property type="match status" value="2"/>
</dbReference>
<dbReference type="Pfam" id="PF23209">
    <property type="entry name" value="IDM1_C"/>
    <property type="match status" value="1"/>
</dbReference>
<evidence type="ECO:0000256" key="4">
    <source>
        <dbReference type="ARBA" id="ARBA00022833"/>
    </source>
</evidence>
<feature type="compositionally biased region" description="Low complexity" evidence="7">
    <location>
        <begin position="130"/>
        <end position="143"/>
    </location>
</feature>
<organism evidence="10 11">
    <name type="scientific">Morus notabilis</name>
    <dbReference type="NCBI Taxonomy" id="981085"/>
    <lineage>
        <taxon>Eukaryota</taxon>
        <taxon>Viridiplantae</taxon>
        <taxon>Streptophyta</taxon>
        <taxon>Embryophyta</taxon>
        <taxon>Tracheophyta</taxon>
        <taxon>Spermatophyta</taxon>
        <taxon>Magnoliopsida</taxon>
        <taxon>eudicotyledons</taxon>
        <taxon>Gunneridae</taxon>
        <taxon>Pentapetalae</taxon>
        <taxon>rosids</taxon>
        <taxon>fabids</taxon>
        <taxon>Rosales</taxon>
        <taxon>Moraceae</taxon>
        <taxon>Moreae</taxon>
        <taxon>Morus</taxon>
    </lineage>
</organism>
<dbReference type="PROSITE" id="PS51186">
    <property type="entry name" value="GNAT"/>
    <property type="match status" value="1"/>
</dbReference>
<dbReference type="Pfam" id="PF22970">
    <property type="entry name" value="DUF7028"/>
    <property type="match status" value="1"/>
</dbReference>
<reference evidence="11" key="1">
    <citation type="submission" date="2013-01" db="EMBL/GenBank/DDBJ databases">
        <title>Draft Genome Sequence of a Mulberry Tree, Morus notabilis C.K. Schneid.</title>
        <authorList>
            <person name="He N."/>
            <person name="Zhao S."/>
        </authorList>
    </citation>
    <scope>NUCLEOTIDE SEQUENCE</scope>
</reference>
<evidence type="ECO:0000256" key="5">
    <source>
        <dbReference type="ARBA" id="ARBA00023242"/>
    </source>
</evidence>
<evidence type="ECO:0000256" key="1">
    <source>
        <dbReference type="ARBA" id="ARBA00004123"/>
    </source>
</evidence>
<dbReference type="EMBL" id="KE343737">
    <property type="protein sequence ID" value="EXB39829.1"/>
    <property type="molecule type" value="Genomic_DNA"/>
</dbReference>
<evidence type="ECO:0000256" key="7">
    <source>
        <dbReference type="SAM" id="MobiDB-lite"/>
    </source>
</evidence>
<keyword evidence="11" id="KW-1185">Reference proteome</keyword>
<gene>
    <name evidence="10" type="ORF">L484_001681</name>
</gene>
<evidence type="ECO:0000256" key="3">
    <source>
        <dbReference type="ARBA" id="ARBA00022771"/>
    </source>
</evidence>
<keyword evidence="10" id="KW-0378">Hydrolase</keyword>
<evidence type="ECO:0000259" key="9">
    <source>
        <dbReference type="PROSITE" id="PS51186"/>
    </source>
</evidence>
<dbReference type="CDD" id="cd04301">
    <property type="entry name" value="NAT_SF"/>
    <property type="match status" value="1"/>
</dbReference>